<dbReference type="EMBL" id="JBHUFB010000010">
    <property type="protein sequence ID" value="MFD1813444.1"/>
    <property type="molecule type" value="Genomic_DNA"/>
</dbReference>
<accession>A0ABW4P571</accession>
<comment type="caution">
    <text evidence="2">The sequence shown here is derived from an EMBL/GenBank/DDBJ whole genome shotgun (WGS) entry which is preliminary data.</text>
</comment>
<dbReference type="InterPro" id="IPR046348">
    <property type="entry name" value="SIS_dom_sf"/>
</dbReference>
<proteinExistence type="predicted"/>
<name>A0ABW4P571_9NOCA</name>
<dbReference type="Proteomes" id="UP001597286">
    <property type="component" value="Unassembled WGS sequence"/>
</dbReference>
<dbReference type="RefSeq" id="WP_378485901.1">
    <property type="nucleotide sequence ID" value="NZ_JBHUFB010000010.1"/>
</dbReference>
<evidence type="ECO:0000256" key="1">
    <source>
        <dbReference type="SAM" id="MobiDB-lite"/>
    </source>
</evidence>
<organism evidence="2 3">
    <name type="scientific">Rhodococcus gannanensis</name>
    <dbReference type="NCBI Taxonomy" id="1960308"/>
    <lineage>
        <taxon>Bacteria</taxon>
        <taxon>Bacillati</taxon>
        <taxon>Actinomycetota</taxon>
        <taxon>Actinomycetes</taxon>
        <taxon>Mycobacteriales</taxon>
        <taxon>Nocardiaceae</taxon>
        <taxon>Rhodococcus</taxon>
    </lineage>
</organism>
<sequence length="382" mass="38795">MTAPSPLLDLDDAASVAAADTEGAMRAAALGGAQVRSVAEAVGEGLLDRVREMRPRSVVVVTAGGRAARAAAVLEASVGPRLGVPIVHTPVVPPWVGSLDVVVVAGDDAGDPRLVSAADSALRRRAELVVVAPDEGPLRAAAAGRAALLAPRVRTPDRHGFLRYLAAGVAVLGALDSGPRVSLPDLSELADVLDGEAARNHPSAEVFHNPAKSLAVRLQNRRVVIAGDGPATTALAGHATDMLLCAAGSSAVAAGLSDVLASAPLLSGVGELPPGYDPLFHDEELDGPAPVTPARVFVLATSQSRVATTRRLGALADAELVTAAPDADDLAAGDHYGTGDSEMTSRAAHGPAQGERAEMEQLAVLAVRVEMAAVYLRLIGGR</sequence>
<evidence type="ECO:0000313" key="2">
    <source>
        <dbReference type="EMBL" id="MFD1813444.1"/>
    </source>
</evidence>
<gene>
    <name evidence="2" type="ORF">ACFSJG_14575</name>
</gene>
<reference evidence="3" key="1">
    <citation type="journal article" date="2019" name="Int. J. Syst. Evol. Microbiol.">
        <title>The Global Catalogue of Microorganisms (GCM) 10K type strain sequencing project: providing services to taxonomists for standard genome sequencing and annotation.</title>
        <authorList>
            <consortium name="The Broad Institute Genomics Platform"/>
            <consortium name="The Broad Institute Genome Sequencing Center for Infectious Disease"/>
            <person name="Wu L."/>
            <person name="Ma J."/>
        </authorList>
    </citation>
    <scope>NUCLEOTIDE SEQUENCE [LARGE SCALE GENOMIC DNA]</scope>
    <source>
        <strain evidence="3">DT72</strain>
    </source>
</reference>
<keyword evidence="3" id="KW-1185">Reference proteome</keyword>
<feature type="region of interest" description="Disordered" evidence="1">
    <location>
        <begin position="329"/>
        <end position="354"/>
    </location>
</feature>
<evidence type="ECO:0000313" key="3">
    <source>
        <dbReference type="Proteomes" id="UP001597286"/>
    </source>
</evidence>
<protein>
    <submittedName>
        <fullName evidence="2">TobH protein</fullName>
    </submittedName>
</protein>
<dbReference type="SUPFAM" id="SSF53697">
    <property type="entry name" value="SIS domain"/>
    <property type="match status" value="1"/>
</dbReference>